<name>A0A3P3XP53_9SPIR</name>
<keyword evidence="1" id="KW-0812">Transmembrane</keyword>
<sequence>MNTAVIRYRIPGLGTTSRLLIFGAFGLGGILPQIFWRGPGTVIGTLLLLLPLFLLSAKPWTNKPKDIGEEDWQPVTDAELDRIADAFKSTRHIHLPLWYRPGFGVPFTILLAILAVAFGSALTLPGLLATDALILLWPALNFLKIRLWVPREFEMVMRALQAARSVSLPPDIVCTPYLRLDRDEQGLRIPENARLMLEPRQKPEDLVGVQMQVAINKGPNGTVPYLYAVALTHGQGATWKKACGFRAPGYVIEPGGDASYGTVVIRQHTDNGGYQTSPQDCSRLVETAIALLKKSSE</sequence>
<keyword evidence="1" id="KW-1133">Transmembrane helix</keyword>
<feature type="transmembrane region" description="Helical" evidence="1">
    <location>
        <begin position="12"/>
        <end position="30"/>
    </location>
</feature>
<feature type="transmembrane region" description="Helical" evidence="1">
    <location>
        <begin position="36"/>
        <end position="55"/>
    </location>
</feature>
<dbReference type="AlphaFoldDB" id="A0A3P3XP53"/>
<feature type="transmembrane region" description="Helical" evidence="1">
    <location>
        <begin position="97"/>
        <end position="118"/>
    </location>
</feature>
<feature type="transmembrane region" description="Helical" evidence="1">
    <location>
        <begin position="124"/>
        <end position="143"/>
    </location>
</feature>
<protein>
    <submittedName>
        <fullName evidence="2">Uncharacterized protein</fullName>
    </submittedName>
</protein>
<reference evidence="2" key="1">
    <citation type="submission" date="2017-02" db="EMBL/GenBank/DDBJ databases">
        <authorList>
            <person name="Regsiter A."/>
            <person name="William W."/>
        </authorList>
    </citation>
    <scope>NUCLEOTIDE SEQUENCE</scope>
    <source>
        <strain evidence="2">BdmA 4</strain>
    </source>
</reference>
<organism evidence="2">
    <name type="scientific">uncultured spirochete</name>
    <dbReference type="NCBI Taxonomy" id="156406"/>
    <lineage>
        <taxon>Bacteria</taxon>
        <taxon>Pseudomonadati</taxon>
        <taxon>Spirochaetota</taxon>
        <taxon>Spirochaetia</taxon>
        <taxon>Spirochaetales</taxon>
        <taxon>environmental samples</taxon>
    </lineage>
</organism>
<proteinExistence type="predicted"/>
<dbReference type="EMBL" id="FWDO01000004">
    <property type="protein sequence ID" value="SLM18072.1"/>
    <property type="molecule type" value="Genomic_DNA"/>
</dbReference>
<gene>
    <name evidence="2" type="ORF">SPIRO4BDMA_40644</name>
</gene>
<keyword evidence="1" id="KW-0472">Membrane</keyword>
<accession>A0A3P3XP53</accession>
<evidence type="ECO:0000256" key="1">
    <source>
        <dbReference type="SAM" id="Phobius"/>
    </source>
</evidence>
<evidence type="ECO:0000313" key="2">
    <source>
        <dbReference type="EMBL" id="SLM18072.1"/>
    </source>
</evidence>